<dbReference type="AlphaFoldDB" id="A0A2G1W157"/>
<reference evidence="1 2" key="1">
    <citation type="submission" date="2017-06" db="EMBL/GenBank/DDBJ databases">
        <title>Description of Rhodopirellula bahusiensis sp. nov.</title>
        <authorList>
            <person name="Kizina J."/>
            <person name="Harder J."/>
        </authorList>
    </citation>
    <scope>NUCLEOTIDE SEQUENCE [LARGE SCALE GENOMIC DNA]</scope>
    <source>
        <strain evidence="1 2">SWK21</strain>
    </source>
</reference>
<name>A0A2G1W157_9BACT</name>
<protein>
    <submittedName>
        <fullName evidence="1">Uncharacterized protein</fullName>
    </submittedName>
</protein>
<comment type="caution">
    <text evidence="1">The sequence shown here is derived from an EMBL/GenBank/DDBJ whole genome shotgun (WGS) entry which is preliminary data.</text>
</comment>
<accession>A0A2G1W157</accession>
<evidence type="ECO:0000313" key="1">
    <source>
        <dbReference type="EMBL" id="PHQ32439.1"/>
    </source>
</evidence>
<proteinExistence type="predicted"/>
<dbReference type="EMBL" id="NIZW01000027">
    <property type="protein sequence ID" value="PHQ32439.1"/>
    <property type="molecule type" value="Genomic_DNA"/>
</dbReference>
<dbReference type="Proteomes" id="UP000225740">
    <property type="component" value="Unassembled WGS sequence"/>
</dbReference>
<organism evidence="1 2">
    <name type="scientific">Rhodopirellula bahusiensis</name>
    <dbReference type="NCBI Taxonomy" id="2014065"/>
    <lineage>
        <taxon>Bacteria</taxon>
        <taxon>Pseudomonadati</taxon>
        <taxon>Planctomycetota</taxon>
        <taxon>Planctomycetia</taxon>
        <taxon>Pirellulales</taxon>
        <taxon>Pirellulaceae</taxon>
        <taxon>Rhodopirellula</taxon>
    </lineage>
</organism>
<evidence type="ECO:0000313" key="2">
    <source>
        <dbReference type="Proteomes" id="UP000225740"/>
    </source>
</evidence>
<keyword evidence="2" id="KW-1185">Reference proteome</keyword>
<gene>
    <name evidence="1" type="ORF">CEE69_25690</name>
</gene>
<sequence length="63" mass="7150">MGTKIHAGMPSNQIGKNLGIIYRADTTNPRQTMSSQLRQGITTLQFHRMRQRSKKTVARRSPP</sequence>